<dbReference type="EMBL" id="JAPDGR010004781">
    <property type="protein sequence ID" value="KAJ2967225.1"/>
    <property type="molecule type" value="Genomic_DNA"/>
</dbReference>
<evidence type="ECO:0000313" key="2">
    <source>
        <dbReference type="Proteomes" id="UP001143856"/>
    </source>
</evidence>
<proteinExistence type="predicted"/>
<reference evidence="1" key="1">
    <citation type="submission" date="2022-10" db="EMBL/GenBank/DDBJ databases">
        <title>Genome Sequence of Xylaria curta.</title>
        <authorList>
            <person name="Buettner E."/>
        </authorList>
    </citation>
    <scope>NUCLEOTIDE SEQUENCE</scope>
    <source>
        <strain evidence="1">Babe10</strain>
    </source>
</reference>
<sequence>MAVEIVTIVNSSGKIISNGKHLVSAFKEAKAAYEEKKRKGRKQEEQITPHNPMASFAPSPTSSTMAQTSSPKPGGSKQTTTTTAAAAAATSTFTPEMQDRQARGKNPYSLASDDSDEATMDDGSGRESGGNARPRRHGAPKRRERFAVHDRRRMAAQILDSPELLMMAAVRDDEVSPFPFIGILLPPLRGDIALSDYST</sequence>
<protein>
    <submittedName>
        <fullName evidence="1">Uncharacterized protein</fullName>
    </submittedName>
</protein>
<dbReference type="Proteomes" id="UP001143856">
    <property type="component" value="Unassembled WGS sequence"/>
</dbReference>
<evidence type="ECO:0000313" key="1">
    <source>
        <dbReference type="EMBL" id="KAJ2967225.1"/>
    </source>
</evidence>
<accession>A0ACC1MKA0</accession>
<comment type="caution">
    <text evidence="1">The sequence shown here is derived from an EMBL/GenBank/DDBJ whole genome shotgun (WGS) entry which is preliminary data.</text>
</comment>
<name>A0ACC1MKA0_9PEZI</name>
<organism evidence="1 2">
    <name type="scientific">Xylaria curta</name>
    <dbReference type="NCBI Taxonomy" id="42375"/>
    <lineage>
        <taxon>Eukaryota</taxon>
        <taxon>Fungi</taxon>
        <taxon>Dikarya</taxon>
        <taxon>Ascomycota</taxon>
        <taxon>Pezizomycotina</taxon>
        <taxon>Sordariomycetes</taxon>
        <taxon>Xylariomycetidae</taxon>
        <taxon>Xylariales</taxon>
        <taxon>Xylariaceae</taxon>
        <taxon>Xylaria</taxon>
    </lineage>
</organism>
<keyword evidence="2" id="KW-1185">Reference proteome</keyword>
<gene>
    <name evidence="1" type="ORF">NUW58_g10501</name>
</gene>